<dbReference type="RefSeq" id="WP_201634709.1">
    <property type="nucleotide sequence ID" value="NZ_JAEQNB010000003.1"/>
</dbReference>
<evidence type="ECO:0000313" key="2">
    <source>
        <dbReference type="Proteomes" id="UP000602284"/>
    </source>
</evidence>
<dbReference type="InterPro" id="IPR043129">
    <property type="entry name" value="ATPase_NBD"/>
</dbReference>
<accession>A0ABS1JA58</accession>
<protein>
    <submittedName>
        <fullName evidence="1">Type IV pilus assembly protein PilM</fullName>
    </submittedName>
</protein>
<proteinExistence type="predicted"/>
<dbReference type="Gene3D" id="3.30.420.40">
    <property type="match status" value="2"/>
</dbReference>
<dbReference type="InterPro" id="IPR050696">
    <property type="entry name" value="FtsA/MreB"/>
</dbReference>
<dbReference type="Pfam" id="PF11104">
    <property type="entry name" value="PilM_2"/>
    <property type="match status" value="1"/>
</dbReference>
<dbReference type="PANTHER" id="PTHR32432">
    <property type="entry name" value="CELL DIVISION PROTEIN FTSA-RELATED"/>
    <property type="match status" value="1"/>
</dbReference>
<dbReference type="NCBIfam" id="TIGR01175">
    <property type="entry name" value="pilM"/>
    <property type="match status" value="1"/>
</dbReference>
<dbReference type="Proteomes" id="UP000602284">
    <property type="component" value="Unassembled WGS sequence"/>
</dbReference>
<keyword evidence="2" id="KW-1185">Reference proteome</keyword>
<dbReference type="CDD" id="cd24049">
    <property type="entry name" value="ASKHA_NBD_PilM"/>
    <property type="match status" value="1"/>
</dbReference>
<dbReference type="InterPro" id="IPR005883">
    <property type="entry name" value="PilM"/>
</dbReference>
<dbReference type="Gene3D" id="3.30.1490.300">
    <property type="match status" value="1"/>
</dbReference>
<name>A0ABS1JA58_9BACL</name>
<gene>
    <name evidence="1" type="primary">pilM</name>
    <name evidence="1" type="ORF">JJB07_10420</name>
</gene>
<reference evidence="1 2" key="1">
    <citation type="submission" date="2021-01" db="EMBL/GenBank/DDBJ databases">
        <title>Tumebacillus sp. strain ITR2 16S ribosomal RNA gene Genome sequencing and assembly.</title>
        <authorList>
            <person name="Kang M."/>
        </authorList>
    </citation>
    <scope>NUCLEOTIDE SEQUENCE [LARGE SCALE GENOMIC DNA]</scope>
    <source>
        <strain evidence="1 2">ITR2</strain>
    </source>
</reference>
<organism evidence="1 2">
    <name type="scientific">Tumebacillus amylolyticus</name>
    <dbReference type="NCBI Taxonomy" id="2801339"/>
    <lineage>
        <taxon>Bacteria</taxon>
        <taxon>Bacillati</taxon>
        <taxon>Bacillota</taxon>
        <taxon>Bacilli</taxon>
        <taxon>Bacillales</taxon>
        <taxon>Alicyclobacillaceae</taxon>
        <taxon>Tumebacillus</taxon>
    </lineage>
</organism>
<evidence type="ECO:0000313" key="1">
    <source>
        <dbReference type="EMBL" id="MBL0387065.1"/>
    </source>
</evidence>
<dbReference type="PIRSF" id="PIRSF019169">
    <property type="entry name" value="PilM"/>
    <property type="match status" value="1"/>
</dbReference>
<dbReference type="EMBL" id="JAEQNB010000003">
    <property type="protein sequence ID" value="MBL0387065.1"/>
    <property type="molecule type" value="Genomic_DNA"/>
</dbReference>
<dbReference type="SUPFAM" id="SSF53067">
    <property type="entry name" value="Actin-like ATPase domain"/>
    <property type="match status" value="1"/>
</dbReference>
<comment type="caution">
    <text evidence="1">The sequence shown here is derived from an EMBL/GenBank/DDBJ whole genome shotgun (WGS) entry which is preliminary data.</text>
</comment>
<dbReference type="PANTHER" id="PTHR32432:SF3">
    <property type="entry name" value="ETHANOLAMINE UTILIZATION PROTEIN EUTJ"/>
    <property type="match status" value="1"/>
</dbReference>
<sequence>MLSIISETTLGIEINEYRVLIAELRKKGGSYTLQRIVQASIPLGVMSSEGKVVQVETLANVIRETMRNSNIRTTKVNLVVPSQYVVIRQLQLPDLPEPQLRKVIDFELQNSIHLPFEDPVYDFVKTGRIQTEEGVLKEEEQETDSKPLADVALIASSRSVIDPIVEAAKLAGLKPTSVDIRALALSRTCSKLCPSIPRQTTMFVDIAEEWTDIHIFDDEILRFTRNVPIQLENYRIDRERQKPLHVLDILEYFETNTDFRSYTNDLAYEVERSMNFYRYTLNNRDATLTNIIVSGVLPKTGVLQAYLQERFVDIHTTTMPLDALQWTEQVEHLKEIVHEYAIPIGLALKEVK</sequence>